<protein>
    <submittedName>
        <fullName evidence="2">Uncharacterized damage-inducible protein DinB (Forms a four-helix bundle)</fullName>
    </submittedName>
</protein>
<dbReference type="STRING" id="1077936.SAMN05421545_2977"/>
<dbReference type="Pfam" id="PF12867">
    <property type="entry name" value="DinB_2"/>
    <property type="match status" value="1"/>
</dbReference>
<evidence type="ECO:0000313" key="3">
    <source>
        <dbReference type="Proteomes" id="UP000185924"/>
    </source>
</evidence>
<dbReference type="AlphaFoldDB" id="A0A1N6ZGR0"/>
<dbReference type="InterPro" id="IPR034660">
    <property type="entry name" value="DinB/YfiT-like"/>
</dbReference>
<evidence type="ECO:0000313" key="2">
    <source>
        <dbReference type="EMBL" id="SIR25985.1"/>
    </source>
</evidence>
<dbReference type="EMBL" id="FTNM01000004">
    <property type="protein sequence ID" value="SIR25985.1"/>
    <property type="molecule type" value="Genomic_DNA"/>
</dbReference>
<dbReference type="RefSeq" id="WP_076422660.1">
    <property type="nucleotide sequence ID" value="NZ_FTNM01000004.1"/>
</dbReference>
<sequence>MEISSIPSFLDYYDKIRQRTERVIACIPADQFDWTYREGKFTFADQIRHIAAIERYLYAETVQGRSAAYTGCGKALADDPEQVLAFFREKHQESLAIFSSLSDQGLQQKIQTPGGGQITCWKWLRALIEHEIHHRAHIYTYLGILGIPTPPIFGLTSEQVQEQSTQASKI</sequence>
<gene>
    <name evidence="2" type="ORF">SAMN05421545_2977</name>
</gene>
<dbReference type="Proteomes" id="UP000185924">
    <property type="component" value="Unassembled WGS sequence"/>
</dbReference>
<keyword evidence="3" id="KW-1185">Reference proteome</keyword>
<dbReference type="Gene3D" id="1.20.120.450">
    <property type="entry name" value="dinb family like domain"/>
    <property type="match status" value="1"/>
</dbReference>
<evidence type="ECO:0000259" key="1">
    <source>
        <dbReference type="Pfam" id="PF12867"/>
    </source>
</evidence>
<dbReference type="InterPro" id="IPR024775">
    <property type="entry name" value="DinB-like"/>
</dbReference>
<organism evidence="2 3">
    <name type="scientific">Pontibacter lucknowensis</name>
    <dbReference type="NCBI Taxonomy" id="1077936"/>
    <lineage>
        <taxon>Bacteria</taxon>
        <taxon>Pseudomonadati</taxon>
        <taxon>Bacteroidota</taxon>
        <taxon>Cytophagia</taxon>
        <taxon>Cytophagales</taxon>
        <taxon>Hymenobacteraceae</taxon>
        <taxon>Pontibacter</taxon>
    </lineage>
</organism>
<reference evidence="3" key="1">
    <citation type="submission" date="2017-01" db="EMBL/GenBank/DDBJ databases">
        <authorList>
            <person name="Varghese N."/>
            <person name="Submissions S."/>
        </authorList>
    </citation>
    <scope>NUCLEOTIDE SEQUENCE [LARGE SCALE GENOMIC DNA]</scope>
    <source>
        <strain evidence="3">DM9</strain>
    </source>
</reference>
<feature type="domain" description="DinB-like" evidence="1">
    <location>
        <begin position="13"/>
        <end position="138"/>
    </location>
</feature>
<proteinExistence type="predicted"/>
<name>A0A1N6ZGR0_9BACT</name>
<dbReference type="SUPFAM" id="SSF109854">
    <property type="entry name" value="DinB/YfiT-like putative metalloenzymes"/>
    <property type="match status" value="1"/>
</dbReference>
<dbReference type="OrthoDB" id="119432at2"/>
<accession>A0A1N6ZGR0</accession>